<dbReference type="EMBL" id="CAADRP010001158">
    <property type="protein sequence ID" value="VFU36742.1"/>
    <property type="molecule type" value="Genomic_DNA"/>
</dbReference>
<name>A0A6N2L9K5_SALVM</name>
<proteinExistence type="predicted"/>
<sequence>MEPASSIFTLLMNSTVPWLVFSMSFPSNLSLTSETQTRTWVDCLQVLAKLLLRMCEGSYFHLLAALEIKREQRNPFRHLS</sequence>
<accession>A0A6N2L9K5</accession>
<organism evidence="1">
    <name type="scientific">Salix viminalis</name>
    <name type="common">Common osier</name>
    <name type="synonym">Basket willow</name>
    <dbReference type="NCBI Taxonomy" id="40686"/>
    <lineage>
        <taxon>Eukaryota</taxon>
        <taxon>Viridiplantae</taxon>
        <taxon>Streptophyta</taxon>
        <taxon>Embryophyta</taxon>
        <taxon>Tracheophyta</taxon>
        <taxon>Spermatophyta</taxon>
        <taxon>Magnoliopsida</taxon>
        <taxon>eudicotyledons</taxon>
        <taxon>Gunneridae</taxon>
        <taxon>Pentapetalae</taxon>
        <taxon>rosids</taxon>
        <taxon>fabids</taxon>
        <taxon>Malpighiales</taxon>
        <taxon>Salicaceae</taxon>
        <taxon>Saliceae</taxon>
        <taxon>Salix</taxon>
    </lineage>
</organism>
<dbReference type="AlphaFoldDB" id="A0A6N2L9K5"/>
<protein>
    <submittedName>
        <fullName evidence="1">Uncharacterized protein</fullName>
    </submittedName>
</protein>
<evidence type="ECO:0000313" key="1">
    <source>
        <dbReference type="EMBL" id="VFU36742.1"/>
    </source>
</evidence>
<gene>
    <name evidence="1" type="ORF">SVIM_LOCUS188189</name>
</gene>
<reference evidence="1" key="1">
    <citation type="submission" date="2019-03" db="EMBL/GenBank/DDBJ databases">
        <authorList>
            <person name="Mank J."/>
            <person name="Almeida P."/>
        </authorList>
    </citation>
    <scope>NUCLEOTIDE SEQUENCE</scope>
    <source>
        <strain evidence="1">78183</strain>
    </source>
</reference>